<dbReference type="AlphaFoldDB" id="A0A0L0DEP3"/>
<name>A0A0L0DEP3_THETB</name>
<dbReference type="RefSeq" id="XP_013762567.1">
    <property type="nucleotide sequence ID" value="XM_013907113.1"/>
</dbReference>
<gene>
    <name evidence="7" type="ORF">AMSG_00848</name>
</gene>
<dbReference type="SMART" id="SM01160">
    <property type="entry name" value="DUF1751"/>
    <property type="match status" value="1"/>
</dbReference>
<dbReference type="STRING" id="461836.A0A0L0DEP3"/>
<keyword evidence="8" id="KW-1185">Reference proteome</keyword>
<protein>
    <submittedName>
        <fullName evidence="7">Transmembrane protein</fullName>
    </submittedName>
</protein>
<organism evidence="7 8">
    <name type="scientific">Thecamonas trahens ATCC 50062</name>
    <dbReference type="NCBI Taxonomy" id="461836"/>
    <lineage>
        <taxon>Eukaryota</taxon>
        <taxon>Apusozoa</taxon>
        <taxon>Apusomonadida</taxon>
        <taxon>Apusomonadidae</taxon>
        <taxon>Thecamonas</taxon>
    </lineage>
</organism>
<dbReference type="PANTHER" id="PTHR13377:SF3">
    <property type="entry name" value="TRANSMEMBRANE PROTEIN 115"/>
    <property type="match status" value="1"/>
</dbReference>
<feature type="transmembrane region" description="Helical" evidence="6">
    <location>
        <begin position="335"/>
        <end position="366"/>
    </location>
</feature>
<evidence type="ECO:0000256" key="5">
    <source>
        <dbReference type="SAM" id="MobiDB-lite"/>
    </source>
</evidence>
<evidence type="ECO:0000256" key="1">
    <source>
        <dbReference type="ARBA" id="ARBA00004141"/>
    </source>
</evidence>
<dbReference type="Pfam" id="PF08551">
    <property type="entry name" value="DUF1751"/>
    <property type="match status" value="1"/>
</dbReference>
<comment type="subcellular location">
    <subcellularLocation>
        <location evidence="1">Membrane</location>
        <topology evidence="1">Multi-pass membrane protein</topology>
    </subcellularLocation>
</comment>
<dbReference type="OrthoDB" id="73612at2759"/>
<dbReference type="GO" id="GO:0016020">
    <property type="term" value="C:membrane"/>
    <property type="evidence" value="ECO:0007669"/>
    <property type="project" value="UniProtKB-SubCell"/>
</dbReference>
<dbReference type="Proteomes" id="UP000054408">
    <property type="component" value="Unassembled WGS sequence"/>
</dbReference>
<dbReference type="PANTHER" id="PTHR13377">
    <property type="entry name" value="PLACENTAL PROTEIN 6"/>
    <property type="match status" value="1"/>
</dbReference>
<sequence length="564" mass="59543">MASTRRSVSFGTGLPGGSKTFYELDATVVHPPDYILPRIPLLAVYGAAYLPCMPVLAAAVSDAPRDGLLDLGVPDDVIEAMERYAESKDIELCGALDVAVILHASPIRQECQKFVCSSTAEINMMYHLWAPAEPIAAITPEILFTIPLAMGVFHPHLVLPAHLDLLDAGIAFGALEERSVVIHDTCFSPENAMLALDDAAAAPEIGDDIAWFWSAAVSSSGRAVAVRHFASTTAAATPRPLVELVREAVDGAPQTARGLAGWLLLSYLISLLSGGATWLALIPGRTIPPHLYVWNLVTAPWIEHSLVGAIVDATAMLVMGGVAEKLWGRTEFIRFVVIIPSLANVSMLFALLGGFTAGTGALAVVLKQILPERPIPIFASFLPPSSSGPAFALILDAAFFSHSMLTLVEGAAGVVVAWTYLRFYQKHDNGVRGDFSDSFAFASFFPDAMQPALSAVGAILFRALVACSVCTPRASMVDSTGEYQAATDPAGSLFHLAPHAHGSAPSLPGHATANGTSSHISPPLVPAATDPGASSDVVTAERRRQTALKILEGRLERMAAAEQS</sequence>
<dbReference type="eggNOG" id="KOG2890">
    <property type="taxonomic scope" value="Eukaryota"/>
</dbReference>
<dbReference type="EMBL" id="GL349435">
    <property type="protein sequence ID" value="KNC50690.1"/>
    <property type="molecule type" value="Genomic_DNA"/>
</dbReference>
<feature type="transmembrane region" description="Helical" evidence="6">
    <location>
        <begin position="390"/>
        <end position="421"/>
    </location>
</feature>
<accession>A0A0L0DEP3</accession>
<evidence type="ECO:0000256" key="2">
    <source>
        <dbReference type="ARBA" id="ARBA00022692"/>
    </source>
</evidence>
<dbReference type="GO" id="GO:0005794">
    <property type="term" value="C:Golgi apparatus"/>
    <property type="evidence" value="ECO:0007669"/>
    <property type="project" value="TreeGrafter"/>
</dbReference>
<reference evidence="7 8" key="1">
    <citation type="submission" date="2010-05" db="EMBL/GenBank/DDBJ databases">
        <title>The Genome Sequence of Thecamonas trahens ATCC 50062.</title>
        <authorList>
            <consortium name="The Broad Institute Genome Sequencing Platform"/>
            <person name="Russ C."/>
            <person name="Cuomo C."/>
            <person name="Shea T."/>
            <person name="Young S.K."/>
            <person name="Zeng Q."/>
            <person name="Koehrsen M."/>
            <person name="Haas B."/>
            <person name="Borodovsky M."/>
            <person name="Guigo R."/>
            <person name="Alvarado L."/>
            <person name="Berlin A."/>
            <person name="Bochicchio J."/>
            <person name="Borenstein D."/>
            <person name="Chapman S."/>
            <person name="Chen Z."/>
            <person name="Freedman E."/>
            <person name="Gellesch M."/>
            <person name="Goldberg J."/>
            <person name="Griggs A."/>
            <person name="Gujja S."/>
            <person name="Heilman E."/>
            <person name="Heiman D."/>
            <person name="Hepburn T."/>
            <person name="Howarth C."/>
            <person name="Jen D."/>
            <person name="Larson L."/>
            <person name="Mehta T."/>
            <person name="Park D."/>
            <person name="Pearson M."/>
            <person name="Roberts A."/>
            <person name="Saif S."/>
            <person name="Shenoy N."/>
            <person name="Sisk P."/>
            <person name="Stolte C."/>
            <person name="Sykes S."/>
            <person name="Thomson T."/>
            <person name="Walk T."/>
            <person name="White J."/>
            <person name="Yandava C."/>
            <person name="Burger G."/>
            <person name="Gray M.W."/>
            <person name="Holland P.W.H."/>
            <person name="King N."/>
            <person name="Lang F.B.F."/>
            <person name="Roger A.J."/>
            <person name="Ruiz-Trillo I."/>
            <person name="Lander E."/>
            <person name="Nusbaum C."/>
        </authorList>
    </citation>
    <scope>NUCLEOTIDE SEQUENCE [LARGE SCALE GENOMIC DNA]</scope>
    <source>
        <strain evidence="7 8">ATCC 50062</strain>
    </source>
</reference>
<evidence type="ECO:0000313" key="7">
    <source>
        <dbReference type="EMBL" id="KNC50690.1"/>
    </source>
</evidence>
<feature type="transmembrane region" description="Helical" evidence="6">
    <location>
        <begin position="259"/>
        <end position="281"/>
    </location>
</feature>
<evidence type="ECO:0000256" key="3">
    <source>
        <dbReference type="ARBA" id="ARBA00022989"/>
    </source>
</evidence>
<dbReference type="GO" id="GO:0006890">
    <property type="term" value="P:retrograde vesicle-mediated transport, Golgi to endoplasmic reticulum"/>
    <property type="evidence" value="ECO:0007669"/>
    <property type="project" value="InterPro"/>
</dbReference>
<keyword evidence="2 6" id="KW-0812">Transmembrane</keyword>
<feature type="transmembrane region" description="Helical" evidence="6">
    <location>
        <begin position="301"/>
        <end position="323"/>
    </location>
</feature>
<proteinExistence type="predicted"/>
<evidence type="ECO:0000256" key="6">
    <source>
        <dbReference type="SAM" id="Phobius"/>
    </source>
</evidence>
<keyword evidence="3 6" id="KW-1133">Transmembrane helix</keyword>
<evidence type="ECO:0000313" key="8">
    <source>
        <dbReference type="Proteomes" id="UP000054408"/>
    </source>
</evidence>
<dbReference type="InterPro" id="IPR013861">
    <property type="entry name" value="TMEM115/Pdh1/Rbl19"/>
</dbReference>
<evidence type="ECO:0000256" key="4">
    <source>
        <dbReference type="ARBA" id="ARBA00023136"/>
    </source>
</evidence>
<keyword evidence="4 6" id="KW-0472">Membrane</keyword>
<feature type="region of interest" description="Disordered" evidence="5">
    <location>
        <begin position="502"/>
        <end position="541"/>
    </location>
</feature>
<dbReference type="GeneID" id="25560628"/>